<feature type="coiled-coil region" evidence="1">
    <location>
        <begin position="134"/>
        <end position="182"/>
    </location>
</feature>
<reference evidence="2" key="1">
    <citation type="submission" date="2018-10" db="EMBL/GenBank/DDBJ databases">
        <title>Hidden diversity of soil giant viruses.</title>
        <authorList>
            <person name="Schulz F."/>
            <person name="Alteio L."/>
            <person name="Goudeau D."/>
            <person name="Ryan E.M."/>
            <person name="Malmstrom R.R."/>
            <person name="Blanchard J."/>
            <person name="Woyke T."/>
        </authorList>
    </citation>
    <scope>NUCLEOTIDE SEQUENCE</scope>
    <source>
        <strain evidence="2">HYV1</strain>
    </source>
</reference>
<name>A0A3G5ADR0_9VIRU</name>
<dbReference type="SUPFAM" id="SSF48403">
    <property type="entry name" value="Ankyrin repeat"/>
    <property type="match status" value="1"/>
</dbReference>
<evidence type="ECO:0000256" key="1">
    <source>
        <dbReference type="SAM" id="Coils"/>
    </source>
</evidence>
<gene>
    <name evidence="2" type="ORF">Hyperionvirus37_7</name>
</gene>
<keyword evidence="1" id="KW-0175">Coiled coil</keyword>
<evidence type="ECO:0000313" key="2">
    <source>
        <dbReference type="EMBL" id="AYV84754.1"/>
    </source>
</evidence>
<dbReference type="Gene3D" id="1.25.40.20">
    <property type="entry name" value="Ankyrin repeat-containing domain"/>
    <property type="match status" value="1"/>
</dbReference>
<organism evidence="2">
    <name type="scientific">Hyperionvirus sp</name>
    <dbReference type="NCBI Taxonomy" id="2487770"/>
    <lineage>
        <taxon>Viruses</taxon>
        <taxon>Varidnaviria</taxon>
        <taxon>Bamfordvirae</taxon>
        <taxon>Nucleocytoviricota</taxon>
        <taxon>Megaviricetes</taxon>
        <taxon>Imitervirales</taxon>
        <taxon>Mimiviridae</taxon>
        <taxon>Klosneuvirinae</taxon>
    </lineage>
</organism>
<accession>A0A3G5ADR0</accession>
<dbReference type="InterPro" id="IPR036770">
    <property type="entry name" value="Ankyrin_rpt-contain_sf"/>
</dbReference>
<dbReference type="InterPro" id="IPR002110">
    <property type="entry name" value="Ankyrin_rpt"/>
</dbReference>
<sequence>MSHPGSVYKFKAKDSYSLWLSEAIHHKIPEEEFFGFLKLLQEKTENNIDLDGLLVEACWMGTDGMIKKLVSMGADIETLSTNMSTPLMYLAERDMIETFDYMISIGANLYAKTKTKQENDVEYFAKGSGAVKVLKRIEELKKLYTGKAQEMMREREEMLDKTKQLEDMVNSLTDQLHEMERKLNGDYKIEI</sequence>
<dbReference type="SMART" id="SM00248">
    <property type="entry name" value="ANK"/>
    <property type="match status" value="2"/>
</dbReference>
<proteinExistence type="predicted"/>
<dbReference type="EMBL" id="MK072419">
    <property type="protein sequence ID" value="AYV84754.1"/>
    <property type="molecule type" value="Genomic_DNA"/>
</dbReference>
<protein>
    <submittedName>
        <fullName evidence="2">Uncharacterized protein</fullName>
    </submittedName>
</protein>